<proteinExistence type="predicted"/>
<dbReference type="InterPro" id="IPR009959">
    <property type="entry name" value="Cyclase_SnoaL-like"/>
</dbReference>
<dbReference type="RefSeq" id="WP_125214388.1">
    <property type="nucleotide sequence ID" value="NZ_PDES01000012.1"/>
</dbReference>
<dbReference type="AlphaFoldDB" id="A0A426S1E2"/>
<dbReference type="GO" id="GO:0030638">
    <property type="term" value="P:polyketide metabolic process"/>
    <property type="evidence" value="ECO:0007669"/>
    <property type="project" value="InterPro"/>
</dbReference>
<keyword evidence="2" id="KW-1185">Reference proteome</keyword>
<reference evidence="1 2" key="1">
    <citation type="submission" date="2017-10" db="EMBL/GenBank/DDBJ databases">
        <title>Draft genome of actinobacteria isolated from guarana (Paullinia cupana (Mart.) Ducke.</title>
        <authorList>
            <person name="Siqueira K.A."/>
            <person name="Liotti R.G."/>
            <person name="Mendes T.A."/>
            <person name="Soares M.A."/>
        </authorList>
    </citation>
    <scope>NUCLEOTIDE SEQUENCE [LARGE SCALE GENOMIC DNA]</scope>
    <source>
        <strain evidence="1 2">199</strain>
    </source>
</reference>
<evidence type="ECO:0000313" key="1">
    <source>
        <dbReference type="EMBL" id="RRQ83242.1"/>
    </source>
</evidence>
<dbReference type="PANTHER" id="PTHR38436:SF1">
    <property type="entry name" value="ESTER CYCLASE"/>
    <property type="match status" value="1"/>
</dbReference>
<dbReference type="Gene3D" id="3.10.450.50">
    <property type="match status" value="1"/>
</dbReference>
<sequence length="235" mass="26784">MTFVQLIECRTNRPDEMNRLMDDWVARARGRRTATHTLVGRDRSDAEHLVEVVEFPSYEDAMRGSGRPESDRVLREMAALCDEAPVLMDLDVVRAERPAEDTVRRFFTILAAPGELPPLNDLLAEDVHSHDPVNPQDTIGLDHARAEYRMWRAAFDCAFTVEDVLVQDDRACARWTWRATHRGDFLGIPATGRDVTMTGTTLFRLAPDGKITEIWWQHDQLGLMQQLGALDELEN</sequence>
<dbReference type="PANTHER" id="PTHR38436">
    <property type="entry name" value="POLYKETIDE CYCLASE SNOAL-LIKE DOMAIN"/>
    <property type="match status" value="1"/>
</dbReference>
<dbReference type="InterPro" id="IPR032710">
    <property type="entry name" value="NTF2-like_dom_sf"/>
</dbReference>
<accession>A0A426S1E2</accession>
<gene>
    <name evidence="1" type="ORF">CQW44_26575</name>
</gene>
<comment type="caution">
    <text evidence="1">The sequence shown here is derived from an EMBL/GenBank/DDBJ whole genome shotgun (WGS) entry which is preliminary data.</text>
</comment>
<dbReference type="SUPFAM" id="SSF54427">
    <property type="entry name" value="NTF2-like"/>
    <property type="match status" value="1"/>
</dbReference>
<name>A0A426S1E2_9ACTN</name>
<dbReference type="EMBL" id="PDES01000012">
    <property type="protein sequence ID" value="RRQ83242.1"/>
    <property type="molecule type" value="Genomic_DNA"/>
</dbReference>
<dbReference type="Pfam" id="PF07366">
    <property type="entry name" value="SnoaL"/>
    <property type="match status" value="1"/>
</dbReference>
<protein>
    <submittedName>
        <fullName evidence="1">Ester cyclase</fullName>
    </submittedName>
</protein>
<organism evidence="1 2">
    <name type="scientific">Streptomyces griseofuscus</name>
    <dbReference type="NCBI Taxonomy" id="146922"/>
    <lineage>
        <taxon>Bacteria</taxon>
        <taxon>Bacillati</taxon>
        <taxon>Actinomycetota</taxon>
        <taxon>Actinomycetes</taxon>
        <taxon>Kitasatosporales</taxon>
        <taxon>Streptomycetaceae</taxon>
        <taxon>Streptomyces</taxon>
    </lineage>
</organism>
<evidence type="ECO:0000313" key="2">
    <source>
        <dbReference type="Proteomes" id="UP000276379"/>
    </source>
</evidence>
<dbReference type="Proteomes" id="UP000276379">
    <property type="component" value="Unassembled WGS sequence"/>
</dbReference>